<name>A0ACC0PL64_RHOML</name>
<sequence>MDDPGMLWESLEWNDDGRMAEEDPREMTESGESCGQCWRSYPPRTIDGVDLR</sequence>
<dbReference type="EMBL" id="CM046389">
    <property type="protein sequence ID" value="KAI8566463.1"/>
    <property type="molecule type" value="Genomic_DNA"/>
</dbReference>
<proteinExistence type="predicted"/>
<reference evidence="1" key="1">
    <citation type="submission" date="2022-02" db="EMBL/GenBank/DDBJ databases">
        <title>Plant Genome Project.</title>
        <authorList>
            <person name="Zhang R.-G."/>
        </authorList>
    </citation>
    <scope>NUCLEOTIDE SEQUENCE</scope>
    <source>
        <strain evidence="1">AT1</strain>
    </source>
</reference>
<comment type="caution">
    <text evidence="1">The sequence shown here is derived from an EMBL/GenBank/DDBJ whole genome shotgun (WGS) entry which is preliminary data.</text>
</comment>
<protein>
    <submittedName>
        <fullName evidence="1">Uncharacterized protein</fullName>
    </submittedName>
</protein>
<evidence type="ECO:0000313" key="1">
    <source>
        <dbReference type="EMBL" id="KAI8566463.1"/>
    </source>
</evidence>
<keyword evidence="2" id="KW-1185">Reference proteome</keyword>
<organism evidence="1 2">
    <name type="scientific">Rhododendron molle</name>
    <name type="common">Chinese azalea</name>
    <name type="synonym">Azalea mollis</name>
    <dbReference type="NCBI Taxonomy" id="49168"/>
    <lineage>
        <taxon>Eukaryota</taxon>
        <taxon>Viridiplantae</taxon>
        <taxon>Streptophyta</taxon>
        <taxon>Embryophyta</taxon>
        <taxon>Tracheophyta</taxon>
        <taxon>Spermatophyta</taxon>
        <taxon>Magnoliopsida</taxon>
        <taxon>eudicotyledons</taxon>
        <taxon>Gunneridae</taxon>
        <taxon>Pentapetalae</taxon>
        <taxon>asterids</taxon>
        <taxon>Ericales</taxon>
        <taxon>Ericaceae</taxon>
        <taxon>Ericoideae</taxon>
        <taxon>Rhodoreae</taxon>
        <taxon>Rhododendron</taxon>
    </lineage>
</organism>
<gene>
    <name evidence="1" type="ORF">RHMOL_Rhmol02G0042900</name>
</gene>
<evidence type="ECO:0000313" key="2">
    <source>
        <dbReference type="Proteomes" id="UP001062846"/>
    </source>
</evidence>
<dbReference type="Proteomes" id="UP001062846">
    <property type="component" value="Chromosome 2"/>
</dbReference>
<accession>A0ACC0PL64</accession>